<feature type="domain" description="Glyoxalase-like" evidence="1">
    <location>
        <begin position="5"/>
        <end position="196"/>
    </location>
</feature>
<evidence type="ECO:0000313" key="3">
    <source>
        <dbReference type="Proteomes" id="UP000656813"/>
    </source>
</evidence>
<gene>
    <name evidence="2" type="ORF">GCM10007096_00280</name>
</gene>
<organism evidence="2 3">
    <name type="scientific">Pullulanibacillus pueri</name>
    <dbReference type="NCBI Taxonomy" id="1437324"/>
    <lineage>
        <taxon>Bacteria</taxon>
        <taxon>Bacillati</taxon>
        <taxon>Bacillota</taxon>
        <taxon>Bacilli</taxon>
        <taxon>Bacillales</taxon>
        <taxon>Sporolactobacillaceae</taxon>
        <taxon>Pullulanibacillus</taxon>
    </lineage>
</organism>
<dbReference type="PANTHER" id="PTHR40265:SF1">
    <property type="entry name" value="GLYOXALASE-LIKE DOMAIN-CONTAINING PROTEIN"/>
    <property type="match status" value="1"/>
</dbReference>
<dbReference type="SUPFAM" id="SSF54593">
    <property type="entry name" value="Glyoxalase/Bleomycin resistance protein/Dihydroxybiphenyl dioxygenase"/>
    <property type="match status" value="1"/>
</dbReference>
<keyword evidence="3" id="KW-1185">Reference proteome</keyword>
<protein>
    <recommendedName>
        <fullName evidence="1">Glyoxalase-like domain-containing protein</fullName>
    </recommendedName>
</protein>
<evidence type="ECO:0000259" key="1">
    <source>
        <dbReference type="Pfam" id="PF13468"/>
    </source>
</evidence>
<sequence>MTLSLDHLVWFAHKPEAAIDELKGMGIHAIQGGRHEKWGTYNSLAYFGLSYIEFIGIKNVSIAKKEKHNRLIIHIVEAMSEGNGEGPARIAIRTNHIEELAEKFKKQGLAVFGPFPGERMTQEGEVLKWSLLFPEDPASTLQLPFFIQWEETDDVRYASFKDKGLVGKHIADNLKIESVGIAVRNLDETVNKWARLIDGTPGETYQSKILSASYRELELSESKLIFCTPNGRGIAQDVLTERGETPFLVNFKGAEERKMINKLNGYWGKNIF</sequence>
<reference evidence="2" key="1">
    <citation type="journal article" date="2014" name="Int. J. Syst. Evol. Microbiol.">
        <title>Complete genome sequence of Corynebacterium casei LMG S-19264T (=DSM 44701T), isolated from a smear-ripened cheese.</title>
        <authorList>
            <consortium name="US DOE Joint Genome Institute (JGI-PGF)"/>
            <person name="Walter F."/>
            <person name="Albersmeier A."/>
            <person name="Kalinowski J."/>
            <person name="Ruckert C."/>
        </authorList>
    </citation>
    <scope>NUCLEOTIDE SEQUENCE</scope>
    <source>
        <strain evidence="2">CGMCC 1.12777</strain>
    </source>
</reference>
<dbReference type="PANTHER" id="PTHR40265">
    <property type="entry name" value="BLL2707 PROTEIN"/>
    <property type="match status" value="1"/>
</dbReference>
<reference evidence="2" key="2">
    <citation type="submission" date="2020-09" db="EMBL/GenBank/DDBJ databases">
        <authorList>
            <person name="Sun Q."/>
            <person name="Zhou Y."/>
        </authorList>
    </citation>
    <scope>NUCLEOTIDE SEQUENCE</scope>
    <source>
        <strain evidence="2">CGMCC 1.12777</strain>
    </source>
</reference>
<name>A0A8J3EJF1_9BACL</name>
<dbReference type="AlphaFoldDB" id="A0A8J3EJF1"/>
<proteinExistence type="predicted"/>
<dbReference type="Pfam" id="PF13468">
    <property type="entry name" value="Glyoxalase_3"/>
    <property type="match status" value="1"/>
</dbReference>
<dbReference type="InterPro" id="IPR025870">
    <property type="entry name" value="Glyoxalase-like_dom"/>
</dbReference>
<dbReference type="Gene3D" id="3.10.180.10">
    <property type="entry name" value="2,3-Dihydroxybiphenyl 1,2-Dioxygenase, domain 1"/>
    <property type="match status" value="1"/>
</dbReference>
<dbReference type="RefSeq" id="WP_188494845.1">
    <property type="nucleotide sequence ID" value="NZ_BMFV01000001.1"/>
</dbReference>
<dbReference type="EMBL" id="BMFV01000001">
    <property type="protein sequence ID" value="GGH73247.1"/>
    <property type="molecule type" value="Genomic_DNA"/>
</dbReference>
<evidence type="ECO:0000313" key="2">
    <source>
        <dbReference type="EMBL" id="GGH73247.1"/>
    </source>
</evidence>
<accession>A0A8J3EJF1</accession>
<comment type="caution">
    <text evidence="2">The sequence shown here is derived from an EMBL/GenBank/DDBJ whole genome shotgun (WGS) entry which is preliminary data.</text>
</comment>
<dbReference type="InterPro" id="IPR029068">
    <property type="entry name" value="Glyas_Bleomycin-R_OHBP_Dase"/>
</dbReference>
<dbReference type="Proteomes" id="UP000656813">
    <property type="component" value="Unassembled WGS sequence"/>
</dbReference>